<sequence>MDTKSVLETSRNTTESYTQFSSVACKEQYTILLAQDSSPCGIWELCFESCRANECPSEDGELETFGDCQLTSGDLSKTSNKNLSHFMKA</sequence>
<proteinExistence type="predicted"/>
<evidence type="ECO:0000313" key="2">
    <source>
        <dbReference type="WBParaSite" id="ACRNAN_scaffold1727.g13280.t1"/>
    </source>
</evidence>
<dbReference type="Proteomes" id="UP000887540">
    <property type="component" value="Unplaced"/>
</dbReference>
<dbReference type="WBParaSite" id="ACRNAN_scaffold1727.g13280.t1">
    <property type="protein sequence ID" value="ACRNAN_scaffold1727.g13280.t1"/>
    <property type="gene ID" value="ACRNAN_scaffold1727.g13280"/>
</dbReference>
<name>A0A914D2Q4_9BILA</name>
<protein>
    <submittedName>
        <fullName evidence="2">Uncharacterized protein</fullName>
    </submittedName>
</protein>
<accession>A0A914D2Q4</accession>
<keyword evidence="1" id="KW-1185">Reference proteome</keyword>
<evidence type="ECO:0000313" key="1">
    <source>
        <dbReference type="Proteomes" id="UP000887540"/>
    </source>
</evidence>
<reference evidence="2" key="1">
    <citation type="submission" date="2022-11" db="UniProtKB">
        <authorList>
            <consortium name="WormBaseParasite"/>
        </authorList>
    </citation>
    <scope>IDENTIFICATION</scope>
</reference>
<organism evidence="1 2">
    <name type="scientific">Acrobeloides nanus</name>
    <dbReference type="NCBI Taxonomy" id="290746"/>
    <lineage>
        <taxon>Eukaryota</taxon>
        <taxon>Metazoa</taxon>
        <taxon>Ecdysozoa</taxon>
        <taxon>Nematoda</taxon>
        <taxon>Chromadorea</taxon>
        <taxon>Rhabditida</taxon>
        <taxon>Tylenchina</taxon>
        <taxon>Cephalobomorpha</taxon>
        <taxon>Cephaloboidea</taxon>
        <taxon>Cephalobidae</taxon>
        <taxon>Acrobeloides</taxon>
    </lineage>
</organism>
<dbReference type="AlphaFoldDB" id="A0A914D2Q4"/>